<keyword evidence="2" id="KW-1185">Reference proteome</keyword>
<accession>A0ACC0GGU0</accession>
<dbReference type="Proteomes" id="UP001060215">
    <property type="component" value="Chromosome 8"/>
</dbReference>
<evidence type="ECO:0000313" key="1">
    <source>
        <dbReference type="EMBL" id="KAI8000064.1"/>
    </source>
</evidence>
<organism evidence="1 2">
    <name type="scientific">Camellia lanceoleosa</name>
    <dbReference type="NCBI Taxonomy" id="1840588"/>
    <lineage>
        <taxon>Eukaryota</taxon>
        <taxon>Viridiplantae</taxon>
        <taxon>Streptophyta</taxon>
        <taxon>Embryophyta</taxon>
        <taxon>Tracheophyta</taxon>
        <taxon>Spermatophyta</taxon>
        <taxon>Magnoliopsida</taxon>
        <taxon>eudicotyledons</taxon>
        <taxon>Gunneridae</taxon>
        <taxon>Pentapetalae</taxon>
        <taxon>asterids</taxon>
        <taxon>Ericales</taxon>
        <taxon>Theaceae</taxon>
        <taxon>Camellia</taxon>
    </lineage>
</organism>
<protein>
    <submittedName>
        <fullName evidence="1">Uncharacterized protein</fullName>
    </submittedName>
</protein>
<comment type="caution">
    <text evidence="1">The sequence shown here is derived from an EMBL/GenBank/DDBJ whole genome shotgun (WGS) entry which is preliminary data.</text>
</comment>
<reference evidence="1 2" key="1">
    <citation type="journal article" date="2022" name="Plant J.">
        <title>Chromosome-level genome of Camellia lanceoleosa provides a valuable resource for understanding genome evolution and self-incompatibility.</title>
        <authorList>
            <person name="Gong W."/>
            <person name="Xiao S."/>
            <person name="Wang L."/>
            <person name="Liao Z."/>
            <person name="Chang Y."/>
            <person name="Mo W."/>
            <person name="Hu G."/>
            <person name="Li W."/>
            <person name="Zhao G."/>
            <person name="Zhu H."/>
            <person name="Hu X."/>
            <person name="Ji K."/>
            <person name="Xiang X."/>
            <person name="Song Q."/>
            <person name="Yuan D."/>
            <person name="Jin S."/>
            <person name="Zhang L."/>
        </authorList>
    </citation>
    <scope>NUCLEOTIDE SEQUENCE [LARGE SCALE GENOMIC DNA]</scope>
    <source>
        <strain evidence="1">SQ_2022a</strain>
    </source>
</reference>
<sequence length="41" mass="4995">MVYHSEAATFSYGDDSLDYLWRRKLSNRTDKKHKIKLYLDE</sequence>
<evidence type="ECO:0000313" key="2">
    <source>
        <dbReference type="Proteomes" id="UP001060215"/>
    </source>
</evidence>
<dbReference type="EMBL" id="CM045765">
    <property type="protein sequence ID" value="KAI8000064.1"/>
    <property type="molecule type" value="Genomic_DNA"/>
</dbReference>
<proteinExistence type="predicted"/>
<name>A0ACC0GGU0_9ERIC</name>
<gene>
    <name evidence="1" type="ORF">LOK49_LG09G02534</name>
</gene>